<dbReference type="Proteomes" id="UP000655868">
    <property type="component" value="Unassembled WGS sequence"/>
</dbReference>
<dbReference type="InterPro" id="IPR023846">
    <property type="entry name" value="CHP04042_MSMEG0570"/>
</dbReference>
<organism evidence="1 2">
    <name type="scientific">Antrihabitans stalagmiti</name>
    <dbReference type="NCBI Taxonomy" id="2799499"/>
    <lineage>
        <taxon>Bacteria</taxon>
        <taxon>Bacillati</taxon>
        <taxon>Actinomycetota</taxon>
        <taxon>Actinomycetes</taxon>
        <taxon>Mycobacteriales</taxon>
        <taxon>Nocardiaceae</taxon>
        <taxon>Antrihabitans</taxon>
    </lineage>
</organism>
<accession>A0A934NQD8</accession>
<sequence length="106" mass="11642">MPEMTFVVQWPGGRTQSCYSPSLVMHDYLEVGRSYSTTEFVRRAAQALNEASERVRAKYGVYCTSALAQLDEIHAAERVSEPGDVLVLSMTGQLPTDATSLNGIAR</sequence>
<dbReference type="NCBIfam" id="TIGR04042">
    <property type="entry name" value="MSMEG_0570_fam"/>
    <property type="match status" value="1"/>
</dbReference>
<dbReference type="AlphaFoldDB" id="A0A934NQD8"/>
<evidence type="ECO:0000313" key="2">
    <source>
        <dbReference type="Proteomes" id="UP000655868"/>
    </source>
</evidence>
<protein>
    <submittedName>
        <fullName evidence="1">MSMEG_0570 family nitrogen starvation response protein</fullName>
    </submittedName>
</protein>
<proteinExistence type="predicted"/>
<keyword evidence="2" id="KW-1185">Reference proteome</keyword>
<reference evidence="1" key="1">
    <citation type="submission" date="2020-12" db="EMBL/GenBank/DDBJ databases">
        <title>Antrihabitans popcorni sp. nov. and Antrihabitans auranticaus sp. nov., isolated from a larva cave.</title>
        <authorList>
            <person name="Lee S.D."/>
            <person name="Kim I.S."/>
        </authorList>
    </citation>
    <scope>NUCLEOTIDE SEQUENCE</scope>
    <source>
        <strain evidence="1">YC3-6</strain>
    </source>
</reference>
<evidence type="ECO:0000313" key="1">
    <source>
        <dbReference type="EMBL" id="MBJ8339516.1"/>
    </source>
</evidence>
<comment type="caution">
    <text evidence="1">The sequence shown here is derived from an EMBL/GenBank/DDBJ whole genome shotgun (WGS) entry which is preliminary data.</text>
</comment>
<dbReference type="RefSeq" id="WP_199704259.1">
    <property type="nucleotide sequence ID" value="NZ_JAEMNV010000003.1"/>
</dbReference>
<gene>
    <name evidence="1" type="ORF">JGU71_11525</name>
</gene>
<name>A0A934NQD8_9NOCA</name>
<dbReference type="EMBL" id="JAEMNV010000003">
    <property type="protein sequence ID" value="MBJ8339516.1"/>
    <property type="molecule type" value="Genomic_DNA"/>
</dbReference>